<evidence type="ECO:0000313" key="2">
    <source>
        <dbReference type="Proteomes" id="UP000320359"/>
    </source>
</evidence>
<dbReference type="PANTHER" id="PTHR37421">
    <property type="entry name" value="UPF0260 PROTEIN YCGN"/>
    <property type="match status" value="1"/>
</dbReference>
<dbReference type="Proteomes" id="UP000320359">
    <property type="component" value="Unassembled WGS sequence"/>
</dbReference>
<gene>
    <name evidence="1" type="ORF">FM042_04465</name>
</gene>
<protein>
    <submittedName>
        <fullName evidence="1">YcgN family cysteine cluster protein</fullName>
    </submittedName>
</protein>
<evidence type="ECO:0000313" key="1">
    <source>
        <dbReference type="EMBL" id="TRW50094.1"/>
    </source>
</evidence>
<dbReference type="OrthoDB" id="9786855at2"/>
<reference evidence="1 2" key="1">
    <citation type="submission" date="2019-07" db="EMBL/GenBank/DDBJ databases">
        <authorList>
            <person name="Yang M."/>
            <person name="Zhao D."/>
            <person name="Xiang H."/>
        </authorList>
    </citation>
    <scope>NUCLEOTIDE SEQUENCE [LARGE SCALE GENOMIC DNA]</scope>
    <source>
        <strain evidence="1 2">IM1326</strain>
    </source>
</reference>
<organism evidence="1 2">
    <name type="scientific">Aliidiomarina halalkaliphila</name>
    <dbReference type="NCBI Taxonomy" id="2593535"/>
    <lineage>
        <taxon>Bacteria</taxon>
        <taxon>Pseudomonadati</taxon>
        <taxon>Pseudomonadota</taxon>
        <taxon>Gammaproteobacteria</taxon>
        <taxon>Alteromonadales</taxon>
        <taxon>Idiomarinaceae</taxon>
        <taxon>Aliidiomarina</taxon>
    </lineage>
</organism>
<proteinExistence type="predicted"/>
<comment type="caution">
    <text evidence="1">The sequence shown here is derived from an EMBL/GenBank/DDBJ whole genome shotgun (WGS) entry which is preliminary data.</text>
</comment>
<dbReference type="EMBL" id="VJWL01000001">
    <property type="protein sequence ID" value="TRW50094.1"/>
    <property type="molecule type" value="Genomic_DNA"/>
</dbReference>
<dbReference type="PANTHER" id="PTHR37421:SF1">
    <property type="entry name" value="UPF0260 PROTEIN YCGN"/>
    <property type="match status" value="1"/>
</dbReference>
<dbReference type="InterPro" id="IPR005358">
    <property type="entry name" value="Puta_zinc/iron-chelating_dom"/>
</dbReference>
<dbReference type="RefSeq" id="WP_143234718.1">
    <property type="nucleotide sequence ID" value="NZ_VJWL01000001.1"/>
</dbReference>
<sequence>MSDTSVPFWQRIPLAQMTRAEWESLCDGCGKCCLHKLIDADDGDQERPMSADEIAHFTQVTCQLLDHQTGRCSDYPDRLNTVPDCVVLTPDNLESIHFMPPSCAYRRLYEGHDLPSWHPLRHNGSQEPMQRAGMSIVGHTLVHDTEMDPEDGVIVRWPLKLVP</sequence>
<dbReference type="AlphaFoldDB" id="A0A552X508"/>
<dbReference type="PIRSF" id="PIRSF006173">
    <property type="entry name" value="UCP006173"/>
    <property type="match status" value="1"/>
</dbReference>
<name>A0A552X508_9GAMM</name>
<dbReference type="Pfam" id="PF03692">
    <property type="entry name" value="CxxCxxCC"/>
    <property type="match status" value="1"/>
</dbReference>
<dbReference type="NCBIfam" id="NF003507">
    <property type="entry name" value="PRK05170.2-5"/>
    <property type="match status" value="1"/>
</dbReference>
<keyword evidence="2" id="KW-1185">Reference proteome</keyword>
<dbReference type="NCBIfam" id="NF003501">
    <property type="entry name" value="PRK05170.1-5"/>
    <property type="match status" value="1"/>
</dbReference>
<accession>A0A552X508</accession>
<dbReference type="InterPro" id="IPR008228">
    <property type="entry name" value="UCP006173"/>
</dbReference>